<reference evidence="3 4" key="1">
    <citation type="submission" date="2010-04" db="EMBL/GenBank/DDBJ databases">
        <authorList>
            <person name="Muzny D."/>
            <person name="Qin X."/>
            <person name="Deng J."/>
            <person name="Jiang H."/>
            <person name="Liu Y."/>
            <person name="Qu J."/>
            <person name="Song X.-Z."/>
            <person name="Zhang L."/>
            <person name="Thornton R."/>
            <person name="Coyle M."/>
            <person name="Francisco L."/>
            <person name="Jackson L."/>
            <person name="Javaid M."/>
            <person name="Korchina V."/>
            <person name="Kovar C."/>
            <person name="Mata R."/>
            <person name="Mathew T."/>
            <person name="Ngo R."/>
            <person name="Nguyen L."/>
            <person name="Nguyen N."/>
            <person name="Okwuonu G."/>
            <person name="Ongeri F."/>
            <person name="Pham C."/>
            <person name="Simmons D."/>
            <person name="Wilczek-Boney K."/>
            <person name="Hale W."/>
            <person name="Jakkamsetti A."/>
            <person name="Pham P."/>
            <person name="Ruth R."/>
            <person name="San Lucas F."/>
            <person name="Warren J."/>
            <person name="Zhang J."/>
            <person name="Zhao Z."/>
            <person name="Zhou C."/>
            <person name="Zhu D."/>
            <person name="Lee S."/>
            <person name="Bess C."/>
            <person name="Blankenburg K."/>
            <person name="Forbes L."/>
            <person name="Fu Q."/>
            <person name="Gubbala S."/>
            <person name="Hirani K."/>
            <person name="Jayaseelan J.C."/>
            <person name="Lara F."/>
            <person name="Munidasa M."/>
            <person name="Palculict T."/>
            <person name="Patil S."/>
            <person name="Pu L.-L."/>
            <person name="Saada N."/>
            <person name="Tang L."/>
            <person name="Weissenberger G."/>
            <person name="Zhu Y."/>
            <person name="Hemphill L."/>
            <person name="Shang Y."/>
            <person name="Youmans B."/>
            <person name="Ayvaz T."/>
            <person name="Ross M."/>
            <person name="Santibanez J."/>
            <person name="Aqrawi P."/>
            <person name="Gross S."/>
            <person name="Joshi V."/>
            <person name="Fowler G."/>
            <person name="Nazareth L."/>
            <person name="Reid J."/>
            <person name="Worley K."/>
            <person name="Petrosino J."/>
            <person name="Highlander S."/>
            <person name="Gibbs R."/>
        </authorList>
    </citation>
    <scope>NUCLEOTIDE SEQUENCE [LARGE SCALE GENOMIC DNA]</scope>
    <source>
        <strain evidence="3 4">DSM 11664</strain>
    </source>
</reference>
<keyword evidence="1" id="KW-0378">Hydrolase</keyword>
<dbReference type="Gene3D" id="3.40.1350.10">
    <property type="match status" value="1"/>
</dbReference>
<evidence type="ECO:0000313" key="3">
    <source>
        <dbReference type="EMBL" id="EFG54679.1"/>
    </source>
</evidence>
<dbReference type="InterPro" id="IPR011335">
    <property type="entry name" value="Restrct_endonuc-II-like"/>
</dbReference>
<dbReference type="GO" id="GO:0009307">
    <property type="term" value="P:DNA restriction-modification system"/>
    <property type="evidence" value="ECO:0007669"/>
    <property type="project" value="InterPro"/>
</dbReference>
<dbReference type="AlphaFoldDB" id="D4YVW8"/>
<dbReference type="PATRIC" id="fig|585524.9.peg.1396"/>
<dbReference type="GO" id="GO:0003677">
    <property type="term" value="F:DNA binding"/>
    <property type="evidence" value="ECO:0007669"/>
    <property type="project" value="InterPro"/>
</dbReference>
<sequence>MNVEIDQKIGLQYVGDGGVDGFGYIKSSELKTDRIAIQGKIWDPSNKVSSPEIDKFRGAMDKYNAEYGVFITTSSFTRAAIDSSRAGTKMITLIDGKQLLDLIIKYKVFVHKALIIEDFYK</sequence>
<evidence type="ECO:0000259" key="2">
    <source>
        <dbReference type="Pfam" id="PF04471"/>
    </source>
</evidence>
<feature type="domain" description="Restriction endonuclease type IV Mrr" evidence="2">
    <location>
        <begin position="12"/>
        <end position="103"/>
    </location>
</feature>
<evidence type="ECO:0000256" key="1">
    <source>
        <dbReference type="ARBA" id="ARBA00022801"/>
    </source>
</evidence>
<keyword evidence="3" id="KW-0540">Nuclease</keyword>
<dbReference type="Proteomes" id="UP000004069">
    <property type="component" value="Unassembled WGS sequence"/>
</dbReference>
<proteinExistence type="predicted"/>
<comment type="caution">
    <text evidence="3">The sequence shown here is derived from an EMBL/GenBank/DDBJ whole genome shotgun (WGS) entry which is preliminary data.</text>
</comment>
<dbReference type="InterPro" id="IPR007560">
    <property type="entry name" value="Restrct_endonuc_IV_Mrr"/>
</dbReference>
<dbReference type="PANTHER" id="PTHR30015">
    <property type="entry name" value="MRR RESTRICTION SYSTEM PROTEIN"/>
    <property type="match status" value="1"/>
</dbReference>
<dbReference type="eggNOG" id="COG1715">
    <property type="taxonomic scope" value="Bacteria"/>
</dbReference>
<keyword evidence="3" id="KW-0255">Endonuclease</keyword>
<gene>
    <name evidence="3" type="primary">mrr</name>
    <name evidence="3" type="ORF">HMPREF0493_1679</name>
</gene>
<dbReference type="InterPro" id="IPR052906">
    <property type="entry name" value="Type_IV_Methyl-Rstrct_Enzyme"/>
</dbReference>
<dbReference type="InterPro" id="IPR011856">
    <property type="entry name" value="tRNA_endonuc-like_dom_sf"/>
</dbReference>
<dbReference type="SUPFAM" id="SSF52980">
    <property type="entry name" value="Restriction endonuclease-like"/>
    <property type="match status" value="1"/>
</dbReference>
<name>D4YVW8_9LACO</name>
<dbReference type="EMBL" id="ADNY01000071">
    <property type="protein sequence ID" value="EFG54679.1"/>
    <property type="molecule type" value="Genomic_DNA"/>
</dbReference>
<organism evidence="3 4">
    <name type="scientific">Lactobacillus amylolyticus DSM 11664</name>
    <dbReference type="NCBI Taxonomy" id="585524"/>
    <lineage>
        <taxon>Bacteria</taxon>
        <taxon>Bacillati</taxon>
        <taxon>Bacillota</taxon>
        <taxon>Bacilli</taxon>
        <taxon>Lactobacillales</taxon>
        <taxon>Lactobacillaceae</taxon>
        <taxon>Lactobacillus</taxon>
    </lineage>
</organism>
<evidence type="ECO:0000313" key="4">
    <source>
        <dbReference type="Proteomes" id="UP000004069"/>
    </source>
</evidence>
<protein>
    <submittedName>
        <fullName evidence="3">Restriction endonuclease</fullName>
    </submittedName>
</protein>
<dbReference type="Pfam" id="PF04471">
    <property type="entry name" value="Mrr_cat"/>
    <property type="match status" value="1"/>
</dbReference>
<dbReference type="PANTHER" id="PTHR30015:SF7">
    <property type="entry name" value="TYPE IV METHYL-DIRECTED RESTRICTION ENZYME ECOKMRR"/>
    <property type="match status" value="1"/>
</dbReference>
<keyword evidence="4" id="KW-1185">Reference proteome</keyword>
<dbReference type="GO" id="GO:0015666">
    <property type="term" value="F:restriction endodeoxyribonuclease activity"/>
    <property type="evidence" value="ECO:0007669"/>
    <property type="project" value="TreeGrafter"/>
</dbReference>
<accession>D4YVW8</accession>